<keyword evidence="3" id="KW-1185">Reference proteome</keyword>
<feature type="compositionally biased region" description="Polar residues" evidence="1">
    <location>
        <begin position="428"/>
        <end position="444"/>
    </location>
</feature>
<feature type="compositionally biased region" description="Basic and acidic residues" evidence="1">
    <location>
        <begin position="670"/>
        <end position="681"/>
    </location>
</feature>
<dbReference type="InParanoid" id="A0A1Z5JI86"/>
<feature type="compositionally biased region" description="Polar residues" evidence="1">
    <location>
        <begin position="454"/>
        <end position="463"/>
    </location>
</feature>
<feature type="compositionally biased region" description="Polar residues" evidence="1">
    <location>
        <begin position="322"/>
        <end position="338"/>
    </location>
</feature>
<feature type="compositionally biased region" description="Acidic residues" evidence="1">
    <location>
        <begin position="749"/>
        <end position="764"/>
    </location>
</feature>
<accession>A0A1Z5JI86</accession>
<protein>
    <submittedName>
        <fullName evidence="2">Uncharacterized protein</fullName>
    </submittedName>
</protein>
<feature type="compositionally biased region" description="Basic residues" evidence="1">
    <location>
        <begin position="659"/>
        <end position="669"/>
    </location>
</feature>
<feature type="compositionally biased region" description="Basic residues" evidence="1">
    <location>
        <begin position="476"/>
        <end position="486"/>
    </location>
</feature>
<feature type="compositionally biased region" description="Low complexity" evidence="1">
    <location>
        <begin position="42"/>
        <end position="60"/>
    </location>
</feature>
<evidence type="ECO:0000313" key="2">
    <source>
        <dbReference type="EMBL" id="GAX13715.1"/>
    </source>
</evidence>
<evidence type="ECO:0000256" key="1">
    <source>
        <dbReference type="SAM" id="MobiDB-lite"/>
    </source>
</evidence>
<feature type="region of interest" description="Disordered" evidence="1">
    <location>
        <begin position="125"/>
        <end position="552"/>
    </location>
</feature>
<feature type="compositionally biased region" description="Low complexity" evidence="1">
    <location>
        <begin position="366"/>
        <end position="376"/>
    </location>
</feature>
<feature type="compositionally biased region" description="Low complexity" evidence="1">
    <location>
        <begin position="1"/>
        <end position="11"/>
    </location>
</feature>
<feature type="compositionally biased region" description="Basic and acidic residues" evidence="1">
    <location>
        <begin position="418"/>
        <end position="427"/>
    </location>
</feature>
<comment type="caution">
    <text evidence="2">The sequence shown here is derived from an EMBL/GenBank/DDBJ whole genome shotgun (WGS) entry which is preliminary data.</text>
</comment>
<feature type="compositionally biased region" description="Basic and acidic residues" evidence="1">
    <location>
        <begin position="288"/>
        <end position="304"/>
    </location>
</feature>
<feature type="compositionally biased region" description="Basic and acidic residues" evidence="1">
    <location>
        <begin position="232"/>
        <end position="254"/>
    </location>
</feature>
<evidence type="ECO:0000313" key="3">
    <source>
        <dbReference type="Proteomes" id="UP000198406"/>
    </source>
</evidence>
<feature type="compositionally biased region" description="Acidic residues" evidence="1">
    <location>
        <begin position="26"/>
        <end position="39"/>
    </location>
</feature>
<feature type="region of interest" description="Disordered" evidence="1">
    <location>
        <begin position="1"/>
        <end position="111"/>
    </location>
</feature>
<feature type="compositionally biased region" description="Polar residues" evidence="1">
    <location>
        <begin position="509"/>
        <end position="525"/>
    </location>
</feature>
<reference evidence="2 3" key="1">
    <citation type="journal article" date="2015" name="Plant Cell">
        <title>Oil accumulation by the oleaginous diatom Fistulifera solaris as revealed by the genome and transcriptome.</title>
        <authorList>
            <person name="Tanaka T."/>
            <person name="Maeda Y."/>
            <person name="Veluchamy A."/>
            <person name="Tanaka M."/>
            <person name="Abida H."/>
            <person name="Marechal E."/>
            <person name="Bowler C."/>
            <person name="Muto M."/>
            <person name="Sunaga Y."/>
            <person name="Tanaka M."/>
            <person name="Yoshino T."/>
            <person name="Taniguchi T."/>
            <person name="Fukuda Y."/>
            <person name="Nemoto M."/>
            <person name="Matsumoto M."/>
            <person name="Wong P.S."/>
            <person name="Aburatani S."/>
            <person name="Fujibuchi W."/>
        </authorList>
    </citation>
    <scope>NUCLEOTIDE SEQUENCE [LARGE SCALE GENOMIC DNA]</scope>
    <source>
        <strain evidence="2 3">JPCC DA0580</strain>
    </source>
</reference>
<proteinExistence type="predicted"/>
<dbReference type="Proteomes" id="UP000198406">
    <property type="component" value="Unassembled WGS sequence"/>
</dbReference>
<feature type="compositionally biased region" description="Basic residues" evidence="1">
    <location>
        <begin position="221"/>
        <end position="231"/>
    </location>
</feature>
<gene>
    <name evidence="2" type="ORF">FisN_2Hh539</name>
</gene>
<dbReference type="EMBL" id="BDSP01000072">
    <property type="protein sequence ID" value="GAX13715.1"/>
    <property type="molecule type" value="Genomic_DNA"/>
</dbReference>
<name>A0A1Z5JI86_FISSO</name>
<feature type="region of interest" description="Disordered" evidence="1">
    <location>
        <begin position="637"/>
        <end position="788"/>
    </location>
</feature>
<dbReference type="AlphaFoldDB" id="A0A1Z5JI86"/>
<organism evidence="2 3">
    <name type="scientific">Fistulifera solaris</name>
    <name type="common">Oleaginous diatom</name>
    <dbReference type="NCBI Taxonomy" id="1519565"/>
    <lineage>
        <taxon>Eukaryota</taxon>
        <taxon>Sar</taxon>
        <taxon>Stramenopiles</taxon>
        <taxon>Ochrophyta</taxon>
        <taxon>Bacillariophyta</taxon>
        <taxon>Bacillariophyceae</taxon>
        <taxon>Bacillariophycidae</taxon>
        <taxon>Naviculales</taxon>
        <taxon>Naviculaceae</taxon>
        <taxon>Fistulifera</taxon>
    </lineage>
</organism>
<sequence length="788" mass="85084">MVSFLSMGGDPLLDDLMDSTSLASQGEDDDKEDGSEEDDLLGRSSDSSLSSKSGDSIVESGESDPEDSSGEFAEDEDFTTDQEESSEFQLGSVKIAPTKSPSKGRGLIRIASSDSLFGGVRKFFQRGKAKKGEEQEIGDETPGIDSKKIIPASRTRRGGKRGEQDPSPSKRGVDRTNTSDSLVGASRQAPMDPRRGVQRTSTSDSLTGVDPKSHTNPLHAAKTRRGGKRNKDKAEDADASENDNHLESATREPTRGVMRTSTSDSLGGVDPKKHNNPLHAAKTRRGGKKSELKNSSNEKAHDSTNHSTHSAGSREPTRGVMRTSTSDSLGGAENNSSAHAGRTRRGGKRNKDSASGEGEASEGVDMSDSLDTSHSSSQKEPSRGVVRTSTSDSLTGVDPRKHTNAVHAAKTRRGGRRNRNDGDHSDNADGSASADTSENANNADLEQLSRGVLRTSTSDSLNGVDTKRAAFPRQTSKTRRGGRRNRMKVDGEEGDCSEGFDNSEYAADTSENASSDPKTPTTVQSRTRRGGRRNASNEEESVEGSCERVPRTSTVDSLLGTFGLERKRGVQRTSTTDSLTRLDSKKNRFGKGCVKTTPTTSDEFTEGVELTESHQRSTTTVDKVLGAFGLQRGVARTSTSDSLTGVGSKKVRNKEIHASRTRRGGRRNRNNGEDASERSATPEEGTGSPQGKVVRTNTSDSWAQRIMRRSLPRTLTADSLEGTDPNRHNNRPLGTKTRRGSRRPHTEEEQIEFNYEEGNDDNDDGIPQNDEVHIIESDELSAEDVSRQ</sequence>
<feature type="compositionally biased region" description="Acidic residues" evidence="1">
    <location>
        <begin position="61"/>
        <end position="86"/>
    </location>
</feature>